<dbReference type="EMBL" id="MN739395">
    <property type="protein sequence ID" value="QHT02485.1"/>
    <property type="molecule type" value="Genomic_DNA"/>
</dbReference>
<name>A0A6C0CFZ3_9ZZZZ</name>
<evidence type="ECO:0000313" key="1">
    <source>
        <dbReference type="EMBL" id="QHT02485.1"/>
    </source>
</evidence>
<reference evidence="1" key="1">
    <citation type="journal article" date="2020" name="Nature">
        <title>Giant virus diversity and host interactions through global metagenomics.</title>
        <authorList>
            <person name="Schulz F."/>
            <person name="Roux S."/>
            <person name="Paez-Espino D."/>
            <person name="Jungbluth S."/>
            <person name="Walsh D.A."/>
            <person name="Denef V.J."/>
            <person name="McMahon K.D."/>
            <person name="Konstantinidis K.T."/>
            <person name="Eloe-Fadrosh E.A."/>
            <person name="Kyrpides N.C."/>
            <person name="Woyke T."/>
        </authorList>
    </citation>
    <scope>NUCLEOTIDE SEQUENCE</scope>
    <source>
        <strain evidence="1">GVMAG-M-3300020595-32</strain>
    </source>
</reference>
<sequence length="59" mass="6733">MNYALVIFTIGIIMVVAGYTNQISPKCNSEISVKIVPRDVYDEILYNQELVDVTYTDMQ</sequence>
<dbReference type="AlphaFoldDB" id="A0A6C0CFZ3"/>
<organism evidence="1">
    <name type="scientific">viral metagenome</name>
    <dbReference type="NCBI Taxonomy" id="1070528"/>
    <lineage>
        <taxon>unclassified sequences</taxon>
        <taxon>metagenomes</taxon>
        <taxon>organismal metagenomes</taxon>
    </lineage>
</organism>
<accession>A0A6C0CFZ3</accession>
<protein>
    <submittedName>
        <fullName evidence="1">Uncharacterized protein</fullName>
    </submittedName>
</protein>
<proteinExistence type="predicted"/>